<organism evidence="1 2">
    <name type="scientific">Lasiosphaeria hispida</name>
    <dbReference type="NCBI Taxonomy" id="260671"/>
    <lineage>
        <taxon>Eukaryota</taxon>
        <taxon>Fungi</taxon>
        <taxon>Dikarya</taxon>
        <taxon>Ascomycota</taxon>
        <taxon>Pezizomycotina</taxon>
        <taxon>Sordariomycetes</taxon>
        <taxon>Sordariomycetidae</taxon>
        <taxon>Sordariales</taxon>
        <taxon>Lasiosphaeriaceae</taxon>
        <taxon>Lasiosphaeria</taxon>
    </lineage>
</organism>
<accession>A0AAJ0HMN9</accession>
<name>A0AAJ0HMN9_9PEZI</name>
<protein>
    <submittedName>
        <fullName evidence="1">Uncharacterized protein</fullName>
    </submittedName>
</protein>
<gene>
    <name evidence="1" type="ORF">B0T25DRAFT_157317</name>
</gene>
<evidence type="ECO:0000313" key="1">
    <source>
        <dbReference type="EMBL" id="KAK3357409.1"/>
    </source>
</evidence>
<keyword evidence="2" id="KW-1185">Reference proteome</keyword>
<dbReference type="EMBL" id="JAUIQD010000003">
    <property type="protein sequence ID" value="KAK3357409.1"/>
    <property type="molecule type" value="Genomic_DNA"/>
</dbReference>
<sequence>MTTHRQPGNARLAYQRCPVRSGRTRPCQIRNRTRALAGCHILFFSFNTKKLSVFGISSAGVWGTMTMSLTAQEHSHERRRDEILGTEIILHPAVTPLDWAGTRAVYIPSQVPCYQVVSDSVRCPHPLRFSSDAMETSKAGGWVWCADSLGTTSIAHWGNLALN</sequence>
<reference evidence="1" key="1">
    <citation type="journal article" date="2023" name="Mol. Phylogenet. Evol.">
        <title>Genome-scale phylogeny and comparative genomics of the fungal order Sordariales.</title>
        <authorList>
            <person name="Hensen N."/>
            <person name="Bonometti L."/>
            <person name="Westerberg I."/>
            <person name="Brannstrom I.O."/>
            <person name="Guillou S."/>
            <person name="Cros-Aarteil S."/>
            <person name="Calhoun S."/>
            <person name="Haridas S."/>
            <person name="Kuo A."/>
            <person name="Mondo S."/>
            <person name="Pangilinan J."/>
            <person name="Riley R."/>
            <person name="LaButti K."/>
            <person name="Andreopoulos B."/>
            <person name="Lipzen A."/>
            <person name="Chen C."/>
            <person name="Yan M."/>
            <person name="Daum C."/>
            <person name="Ng V."/>
            <person name="Clum A."/>
            <person name="Steindorff A."/>
            <person name="Ohm R.A."/>
            <person name="Martin F."/>
            <person name="Silar P."/>
            <person name="Natvig D.O."/>
            <person name="Lalanne C."/>
            <person name="Gautier V."/>
            <person name="Ament-Velasquez S.L."/>
            <person name="Kruys A."/>
            <person name="Hutchinson M.I."/>
            <person name="Powell A.J."/>
            <person name="Barry K."/>
            <person name="Miller A.N."/>
            <person name="Grigoriev I.V."/>
            <person name="Debuchy R."/>
            <person name="Gladieux P."/>
            <person name="Hiltunen Thoren M."/>
            <person name="Johannesson H."/>
        </authorList>
    </citation>
    <scope>NUCLEOTIDE SEQUENCE</scope>
    <source>
        <strain evidence="1">CBS 955.72</strain>
    </source>
</reference>
<dbReference type="Proteomes" id="UP001275084">
    <property type="component" value="Unassembled WGS sequence"/>
</dbReference>
<proteinExistence type="predicted"/>
<comment type="caution">
    <text evidence="1">The sequence shown here is derived from an EMBL/GenBank/DDBJ whole genome shotgun (WGS) entry which is preliminary data.</text>
</comment>
<reference evidence="1" key="2">
    <citation type="submission" date="2023-06" db="EMBL/GenBank/DDBJ databases">
        <authorList>
            <consortium name="Lawrence Berkeley National Laboratory"/>
            <person name="Haridas S."/>
            <person name="Hensen N."/>
            <person name="Bonometti L."/>
            <person name="Westerberg I."/>
            <person name="Brannstrom I.O."/>
            <person name="Guillou S."/>
            <person name="Cros-Aarteil S."/>
            <person name="Calhoun S."/>
            <person name="Kuo A."/>
            <person name="Mondo S."/>
            <person name="Pangilinan J."/>
            <person name="Riley R."/>
            <person name="Labutti K."/>
            <person name="Andreopoulos B."/>
            <person name="Lipzen A."/>
            <person name="Chen C."/>
            <person name="Yanf M."/>
            <person name="Daum C."/>
            <person name="Ng V."/>
            <person name="Clum A."/>
            <person name="Steindorff A."/>
            <person name="Ohm R."/>
            <person name="Martin F."/>
            <person name="Silar P."/>
            <person name="Natvig D."/>
            <person name="Lalanne C."/>
            <person name="Gautier V."/>
            <person name="Ament-Velasquez S.L."/>
            <person name="Kruys A."/>
            <person name="Hutchinson M.I."/>
            <person name="Powell A.J."/>
            <person name="Barry K."/>
            <person name="Miller A.N."/>
            <person name="Grigoriev I.V."/>
            <person name="Debuchy R."/>
            <person name="Gladieux P."/>
            <person name="Thoren M.H."/>
            <person name="Johannesson H."/>
        </authorList>
    </citation>
    <scope>NUCLEOTIDE SEQUENCE</scope>
    <source>
        <strain evidence="1">CBS 955.72</strain>
    </source>
</reference>
<evidence type="ECO:0000313" key="2">
    <source>
        <dbReference type="Proteomes" id="UP001275084"/>
    </source>
</evidence>
<dbReference type="AlphaFoldDB" id="A0AAJ0HMN9"/>